<keyword evidence="4" id="KW-1185">Reference proteome</keyword>
<evidence type="ECO:0000256" key="1">
    <source>
        <dbReference type="SAM" id="MobiDB-lite"/>
    </source>
</evidence>
<evidence type="ECO:0000256" key="2">
    <source>
        <dbReference type="SAM" id="Phobius"/>
    </source>
</evidence>
<proteinExistence type="predicted"/>
<organism evidence="3 4">
    <name type="scientific">Streptomyces armeniacus</name>
    <dbReference type="NCBI Taxonomy" id="83291"/>
    <lineage>
        <taxon>Bacteria</taxon>
        <taxon>Bacillati</taxon>
        <taxon>Actinomycetota</taxon>
        <taxon>Actinomycetes</taxon>
        <taxon>Kitasatosporales</taxon>
        <taxon>Streptomycetaceae</taxon>
        <taxon>Streptomyces</taxon>
    </lineage>
</organism>
<keyword evidence="2" id="KW-0472">Membrane</keyword>
<evidence type="ECO:0000313" key="4">
    <source>
        <dbReference type="Proteomes" id="UP000254425"/>
    </source>
</evidence>
<sequence length="95" mass="9457">MLWTAGLAGISLSLTSGCPSSVRRREPLTPPEGTPADAPPNVRLGWLTTMTGLVSIVAVVVLALTGHTEAAAAVAVIGGAVSAAGGVQVTVNIRQ</sequence>
<dbReference type="AlphaFoldDB" id="A0A345XXY3"/>
<reference evidence="3 4" key="1">
    <citation type="submission" date="2018-07" db="EMBL/GenBank/DDBJ databases">
        <title>Draft genome of the type strain Streptomyces armeniacus ATCC 15676.</title>
        <authorList>
            <person name="Labana P."/>
            <person name="Gosse J.T."/>
            <person name="Boddy C.N."/>
        </authorList>
    </citation>
    <scope>NUCLEOTIDE SEQUENCE [LARGE SCALE GENOMIC DNA]</scope>
    <source>
        <strain evidence="3 4">ATCC 15676</strain>
    </source>
</reference>
<dbReference type="KEGG" id="sarm:DVA86_31915"/>
<protein>
    <submittedName>
        <fullName evidence="3">Uncharacterized protein</fullName>
    </submittedName>
</protein>
<feature type="region of interest" description="Disordered" evidence="1">
    <location>
        <begin position="18"/>
        <end position="40"/>
    </location>
</feature>
<keyword evidence="2" id="KW-1133">Transmembrane helix</keyword>
<feature type="transmembrane region" description="Helical" evidence="2">
    <location>
        <begin position="71"/>
        <end position="91"/>
    </location>
</feature>
<dbReference type="Proteomes" id="UP000254425">
    <property type="component" value="Chromosome"/>
</dbReference>
<keyword evidence="2" id="KW-0812">Transmembrane</keyword>
<evidence type="ECO:0000313" key="3">
    <source>
        <dbReference type="EMBL" id="AXK36499.1"/>
    </source>
</evidence>
<dbReference type="EMBL" id="CP031320">
    <property type="protein sequence ID" value="AXK36499.1"/>
    <property type="molecule type" value="Genomic_DNA"/>
</dbReference>
<gene>
    <name evidence="3" type="ORF">DVA86_31915</name>
</gene>
<feature type="transmembrane region" description="Helical" evidence="2">
    <location>
        <begin position="44"/>
        <end position="64"/>
    </location>
</feature>
<accession>A0A345XXY3</accession>
<name>A0A345XXY3_9ACTN</name>